<organism evidence="2 3">
    <name type="scientific">Lampropedia puyangensis</name>
    <dbReference type="NCBI Taxonomy" id="1330072"/>
    <lineage>
        <taxon>Bacteria</taxon>
        <taxon>Pseudomonadati</taxon>
        <taxon>Pseudomonadota</taxon>
        <taxon>Betaproteobacteria</taxon>
        <taxon>Burkholderiales</taxon>
        <taxon>Comamonadaceae</taxon>
        <taxon>Lampropedia</taxon>
    </lineage>
</organism>
<dbReference type="GO" id="GO:0005829">
    <property type="term" value="C:cytosol"/>
    <property type="evidence" value="ECO:0007669"/>
    <property type="project" value="TreeGrafter"/>
</dbReference>
<dbReference type="InterPro" id="IPR005583">
    <property type="entry name" value="YaaA"/>
</dbReference>
<sequence>MLFLLSPAKSLDYETPIDPSLASTEPAFIEQAHVLMQALKQQTPSQLAALMGISDKLATLNVERNHAWSPRFTPDNSRQAVMAFNGDVYEGLQAGTLDDVALDWAQHHLVILSGLYGALRPLDLLQPYRLEMGTRFPVGKAENLYQYWREPLSAYLLQRLQAQAAPVIVNLASNEYFKAVDTKRLKARVIECVFQDEKAGQYKIISFLAKRARGLMARFAIEQRIEHPDALLGFSSEGYRFDEQASTADQLVFKRKESDRV</sequence>
<protein>
    <recommendedName>
        <fullName evidence="1">UPF0246 protein E9531_10210</fullName>
    </recommendedName>
</protein>
<dbReference type="RefSeq" id="WP_136573656.1">
    <property type="nucleotide sequence ID" value="NZ_STFG01000010.1"/>
</dbReference>
<dbReference type="PANTHER" id="PTHR30283:SF4">
    <property type="entry name" value="PEROXIDE STRESS RESISTANCE PROTEIN YAAA"/>
    <property type="match status" value="1"/>
</dbReference>
<comment type="similarity">
    <text evidence="1">Belongs to the UPF0246 family.</text>
</comment>
<gene>
    <name evidence="2" type="primary">yaaA</name>
    <name evidence="2" type="ORF">E9531_10210</name>
</gene>
<dbReference type="AlphaFoldDB" id="A0A4S8F061"/>
<keyword evidence="3" id="KW-1185">Reference proteome</keyword>
<accession>A0A4S8F061</accession>
<dbReference type="HAMAP" id="MF_00652">
    <property type="entry name" value="UPF0246"/>
    <property type="match status" value="1"/>
</dbReference>
<evidence type="ECO:0000313" key="2">
    <source>
        <dbReference type="EMBL" id="THU00638.1"/>
    </source>
</evidence>
<dbReference type="Pfam" id="PF03883">
    <property type="entry name" value="H2O2_YaaD"/>
    <property type="match status" value="1"/>
</dbReference>
<dbReference type="EMBL" id="STFG01000010">
    <property type="protein sequence ID" value="THU00638.1"/>
    <property type="molecule type" value="Genomic_DNA"/>
</dbReference>
<dbReference type="OrthoDB" id="9777133at2"/>
<comment type="caution">
    <text evidence="2">The sequence shown here is derived from an EMBL/GenBank/DDBJ whole genome shotgun (WGS) entry which is preliminary data.</text>
</comment>
<dbReference type="PANTHER" id="PTHR30283">
    <property type="entry name" value="PEROXIDE STRESS RESPONSE PROTEIN YAAA"/>
    <property type="match status" value="1"/>
</dbReference>
<evidence type="ECO:0000313" key="3">
    <source>
        <dbReference type="Proteomes" id="UP000308917"/>
    </source>
</evidence>
<dbReference type="Proteomes" id="UP000308917">
    <property type="component" value="Unassembled WGS sequence"/>
</dbReference>
<reference evidence="2 3" key="1">
    <citation type="journal article" date="2015" name="Antonie Van Leeuwenhoek">
        <title>Lampropedia puyangensis sp. nov., isolated from symptomatic bark of Populus ? euramericana canker and emended description of Lampropedia hyalina (Ehrenberg 1832) Lee et al. 2004.</title>
        <authorList>
            <person name="Li Y."/>
            <person name="Wang T."/>
            <person name="Piao C.G."/>
            <person name="Wang L.F."/>
            <person name="Tian G.Z."/>
            <person name="Zhu T.H."/>
            <person name="Guo M.W."/>
        </authorList>
    </citation>
    <scope>NUCLEOTIDE SEQUENCE [LARGE SCALE GENOMIC DNA]</scope>
    <source>
        <strain evidence="2 3">2-bin</strain>
    </source>
</reference>
<dbReference type="GO" id="GO:0033194">
    <property type="term" value="P:response to hydroperoxide"/>
    <property type="evidence" value="ECO:0007669"/>
    <property type="project" value="TreeGrafter"/>
</dbReference>
<name>A0A4S8F061_9BURK</name>
<evidence type="ECO:0000256" key="1">
    <source>
        <dbReference type="HAMAP-Rule" id="MF_00652"/>
    </source>
</evidence>
<proteinExistence type="inferred from homology"/>
<dbReference type="NCBIfam" id="NF002542">
    <property type="entry name" value="PRK02101.1-3"/>
    <property type="match status" value="1"/>
</dbReference>